<dbReference type="PROSITE" id="PS51257">
    <property type="entry name" value="PROKAR_LIPOPROTEIN"/>
    <property type="match status" value="1"/>
</dbReference>
<name>A0ABS8PEP7_9PSEU</name>
<feature type="signal peptide" evidence="1">
    <location>
        <begin position="1"/>
        <end position="32"/>
    </location>
</feature>
<evidence type="ECO:0000256" key="1">
    <source>
        <dbReference type="SAM" id="SignalP"/>
    </source>
</evidence>
<dbReference type="Gene3D" id="2.120.10.30">
    <property type="entry name" value="TolB, C-terminal domain"/>
    <property type="match status" value="1"/>
</dbReference>
<feature type="domain" description="Pyrroloquinoline quinone-dependent pyranose dehydrogenase beta-propeller" evidence="2">
    <location>
        <begin position="80"/>
        <end position="456"/>
    </location>
</feature>
<proteinExistence type="predicted"/>
<evidence type="ECO:0000313" key="4">
    <source>
        <dbReference type="Proteomes" id="UP001199469"/>
    </source>
</evidence>
<dbReference type="Proteomes" id="UP001199469">
    <property type="component" value="Unassembled WGS sequence"/>
</dbReference>
<organism evidence="3 4">
    <name type="scientific">Actinomycetospora endophytica</name>
    <dbReference type="NCBI Taxonomy" id="2291215"/>
    <lineage>
        <taxon>Bacteria</taxon>
        <taxon>Bacillati</taxon>
        <taxon>Actinomycetota</taxon>
        <taxon>Actinomycetes</taxon>
        <taxon>Pseudonocardiales</taxon>
        <taxon>Pseudonocardiaceae</taxon>
        <taxon>Actinomycetospora</taxon>
    </lineage>
</organism>
<feature type="chain" id="PRO_5045247452" evidence="1">
    <location>
        <begin position="33"/>
        <end position="461"/>
    </location>
</feature>
<protein>
    <submittedName>
        <fullName evidence="3">Gluconolaconase</fullName>
    </submittedName>
</protein>
<comment type="caution">
    <text evidence="3">The sequence shown here is derived from an EMBL/GenBank/DDBJ whole genome shotgun (WGS) entry which is preliminary data.</text>
</comment>
<sequence>MTTPPRMRPAPRLLLAGMATLLLLAAACSSSGDGPPAANAGTTSTAAASGADTAGLVSTPLQVGNGLGDAPLDSPRSVMVPAGWTASVWARVPSARLEAWAPDGSLLVSQTGNGDVARLVPGANGAPPTQTTLLSGLNQPHGLAFDGSTLYVAESNQVSAYRYGGGQATAPRVVVPNLPDAKGAGLGGAYAHALKTVIVGPDKSLYISIGSTANISPQDRDANPQRATIMRVPPGGGAPEVFTRGVRNGTGLAVAPDGKIWTAVNNRDNIQFPYHQPYGGDGDAFGQVIPEYVNDHPPEELAALTPGRDLGWPYCNPEPDTQPGAPLSPLKHADLAFTRDVETNADGSKLDCSTLAPIEQTFGAHSAPLGLTFANLPGLGEGAVAGVHGSWNRTSPRAPEVSFFSWANGRMGDQKTIVGGFQAPDGSRWGRPVAAVPGPDGALYVSDDQANAIYRVAPPGK</sequence>
<dbReference type="SUPFAM" id="SSF50952">
    <property type="entry name" value="Soluble quinoprotein glucose dehydrogenase"/>
    <property type="match status" value="1"/>
</dbReference>
<dbReference type="InterPro" id="IPR011041">
    <property type="entry name" value="Quinoprot_gluc/sorb_DH_b-prop"/>
</dbReference>
<dbReference type="Pfam" id="PF22807">
    <property type="entry name" value="TrAA12"/>
    <property type="match status" value="1"/>
</dbReference>
<keyword evidence="1" id="KW-0732">Signal</keyword>
<evidence type="ECO:0000313" key="3">
    <source>
        <dbReference type="EMBL" id="MCD2196741.1"/>
    </source>
</evidence>
<dbReference type="PANTHER" id="PTHR33546">
    <property type="entry name" value="LARGE, MULTIFUNCTIONAL SECRETED PROTEIN-RELATED"/>
    <property type="match status" value="1"/>
</dbReference>
<keyword evidence="4" id="KW-1185">Reference proteome</keyword>
<dbReference type="EMBL" id="JAJNDB010000006">
    <property type="protein sequence ID" value="MCD2196741.1"/>
    <property type="molecule type" value="Genomic_DNA"/>
</dbReference>
<dbReference type="RefSeq" id="WP_230738617.1">
    <property type="nucleotide sequence ID" value="NZ_JAJNDB010000006.1"/>
</dbReference>
<dbReference type="InterPro" id="IPR011042">
    <property type="entry name" value="6-blade_b-propeller_TolB-like"/>
</dbReference>
<evidence type="ECO:0000259" key="2">
    <source>
        <dbReference type="Pfam" id="PF22807"/>
    </source>
</evidence>
<dbReference type="InterPro" id="IPR054539">
    <property type="entry name" value="Beta-prop_PDH"/>
</dbReference>
<dbReference type="PANTHER" id="PTHR33546:SF1">
    <property type="entry name" value="LARGE, MULTIFUNCTIONAL SECRETED PROTEIN"/>
    <property type="match status" value="1"/>
</dbReference>
<gene>
    <name evidence="3" type="ORF">LQ327_25555</name>
</gene>
<accession>A0ABS8PEP7</accession>
<reference evidence="3 4" key="1">
    <citation type="submission" date="2021-11" db="EMBL/GenBank/DDBJ databases">
        <title>Draft genome sequence of Actinomycetospora sp. SF1 isolated from the rhizosphere soil.</title>
        <authorList>
            <person name="Duangmal K."/>
            <person name="Chantavorakit T."/>
        </authorList>
    </citation>
    <scope>NUCLEOTIDE SEQUENCE [LARGE SCALE GENOMIC DNA]</scope>
    <source>
        <strain evidence="3 4">TBRC 5722</strain>
    </source>
</reference>